<dbReference type="EMBL" id="SIPC01000010">
    <property type="protein sequence ID" value="TAX64144.1"/>
    <property type="molecule type" value="Genomic_DNA"/>
</dbReference>
<proteinExistence type="predicted"/>
<gene>
    <name evidence="1" type="ORF">ELI03_35385</name>
</gene>
<comment type="caution">
    <text evidence="1">The sequence shown here is derived from an EMBL/GenBank/DDBJ whole genome shotgun (WGS) entry which is preliminary data.</text>
</comment>
<accession>A0A4Q8XPG5</accession>
<organism evidence="1 2">
    <name type="scientific">Rhizobium leguminosarum</name>
    <dbReference type="NCBI Taxonomy" id="384"/>
    <lineage>
        <taxon>Bacteria</taxon>
        <taxon>Pseudomonadati</taxon>
        <taxon>Pseudomonadota</taxon>
        <taxon>Alphaproteobacteria</taxon>
        <taxon>Hyphomicrobiales</taxon>
        <taxon>Rhizobiaceae</taxon>
        <taxon>Rhizobium/Agrobacterium group</taxon>
        <taxon>Rhizobium</taxon>
    </lineage>
</organism>
<dbReference type="Proteomes" id="UP000293652">
    <property type="component" value="Unassembled WGS sequence"/>
</dbReference>
<protein>
    <submittedName>
        <fullName evidence="1">Uncharacterized protein</fullName>
    </submittedName>
</protein>
<evidence type="ECO:0000313" key="2">
    <source>
        <dbReference type="Proteomes" id="UP000293652"/>
    </source>
</evidence>
<name>A0A4Q8XPG5_RHILE</name>
<sequence>MVSRNLPFEYFFLSNVRFSGDIVANVGARPVREVAIDPEGCRYRFVGLAGRDRCGRVDVAALQQQEWIVVPDLIYRKTDGLG</sequence>
<evidence type="ECO:0000313" key="1">
    <source>
        <dbReference type="EMBL" id="TAX64144.1"/>
    </source>
</evidence>
<dbReference type="AlphaFoldDB" id="A0A4Q8XPG5"/>
<reference evidence="1 2" key="1">
    <citation type="submission" date="2019-02" db="EMBL/GenBank/DDBJ databases">
        <title>The genomic architecture of introgression among sibling species of bacteria.</title>
        <authorList>
            <person name="Cavassim M.I.A."/>
            <person name="Moeskjaer S."/>
            <person name="Moslemi C."/>
            <person name="Fields B."/>
            <person name="Bachmann A."/>
            <person name="Vilhjalmsson B."/>
            <person name="Schierup M.H."/>
            <person name="Young J.P.W."/>
            <person name="Andersen S.U."/>
        </authorList>
    </citation>
    <scope>NUCLEOTIDE SEQUENCE [LARGE SCALE GENOMIC DNA]</scope>
    <source>
        <strain evidence="1 2">SM145A</strain>
    </source>
</reference>